<keyword evidence="3" id="KW-1185">Reference proteome</keyword>
<evidence type="ECO:0000313" key="3">
    <source>
        <dbReference type="Proteomes" id="UP000236743"/>
    </source>
</evidence>
<dbReference type="Proteomes" id="UP000236743">
    <property type="component" value="Unassembled WGS sequence"/>
</dbReference>
<dbReference type="RefSeq" id="WP_146071238.1">
    <property type="nucleotide sequence ID" value="NZ_FNUY01000001.1"/>
</dbReference>
<accession>A0A1H5S7C8</accession>
<keyword evidence="1" id="KW-0812">Transmembrane</keyword>
<evidence type="ECO:0000313" key="2">
    <source>
        <dbReference type="EMBL" id="SEF46320.1"/>
    </source>
</evidence>
<dbReference type="EMBL" id="FNUY01000001">
    <property type="protein sequence ID" value="SEF46320.1"/>
    <property type="molecule type" value="Genomic_DNA"/>
</dbReference>
<keyword evidence="1" id="KW-0472">Membrane</keyword>
<sequence>MIHRLGMYYLAQQLQQSQDAKAAIRTRQRRSGGPSASDREELGMLVRTGLAVASALGAVALVLWAAS</sequence>
<name>A0A1H5S7C8_9HYPH</name>
<gene>
    <name evidence="2" type="ORF">SAMN04488115_101162</name>
</gene>
<reference evidence="2 3" key="1">
    <citation type="submission" date="2016-10" db="EMBL/GenBank/DDBJ databases">
        <authorList>
            <person name="de Groot N.N."/>
        </authorList>
    </citation>
    <scope>NUCLEOTIDE SEQUENCE [LARGE SCALE GENOMIC DNA]</scope>
    <source>
        <strain evidence="2 3">DSM 26656</strain>
    </source>
</reference>
<proteinExistence type="predicted"/>
<feature type="transmembrane region" description="Helical" evidence="1">
    <location>
        <begin position="44"/>
        <end position="66"/>
    </location>
</feature>
<protein>
    <submittedName>
        <fullName evidence="2">Uncharacterized protein</fullName>
    </submittedName>
</protein>
<dbReference type="AlphaFoldDB" id="A0A1H5S7C8"/>
<evidence type="ECO:0000256" key="1">
    <source>
        <dbReference type="SAM" id="Phobius"/>
    </source>
</evidence>
<organism evidence="2 3">
    <name type="scientific">Bosea lathyri</name>
    <dbReference type="NCBI Taxonomy" id="1036778"/>
    <lineage>
        <taxon>Bacteria</taxon>
        <taxon>Pseudomonadati</taxon>
        <taxon>Pseudomonadota</taxon>
        <taxon>Alphaproteobacteria</taxon>
        <taxon>Hyphomicrobiales</taxon>
        <taxon>Boseaceae</taxon>
        <taxon>Bosea</taxon>
    </lineage>
</organism>
<keyword evidence="1" id="KW-1133">Transmembrane helix</keyword>